<evidence type="ECO:0000256" key="1">
    <source>
        <dbReference type="ARBA" id="ARBA00004417"/>
    </source>
</evidence>
<dbReference type="OrthoDB" id="9815712at2"/>
<sequence>MNAPLLAVESLAIDMARPGQTPLRIVNDLSFELERGQTLGIVGESGSGKSMLSLALIGLLPGNAITSGSVRLDGQELLGLDDRALCAVRGRRIGMIFQEPMTALNPGMRVGDQIAEGLIRTKGLSRTEARPRVLELLERVRIPDARRRIDAYPHEMSGGQRQRIGIAIALALEPSILLADEPTTALDVTVQAEILDIVAELVRESGMGLILVSHDLGVIARATERMLVLYAGTRLEDGATAELLRRPANPYTSGLLKAMPRRMAPGERLFTIPGGVPPLTDLPPGCRFAPRCEARIDACEVGEPRWRNLSERHGVRCIRAGEEVAR</sequence>
<keyword evidence="7" id="KW-0472">Membrane</keyword>
<comment type="similarity">
    <text evidence="2">Belongs to the ABC transporter superfamily.</text>
</comment>
<dbReference type="InterPro" id="IPR017871">
    <property type="entry name" value="ABC_transporter-like_CS"/>
</dbReference>
<dbReference type="GO" id="GO:0015833">
    <property type="term" value="P:peptide transport"/>
    <property type="evidence" value="ECO:0007669"/>
    <property type="project" value="InterPro"/>
</dbReference>
<evidence type="ECO:0000313" key="9">
    <source>
        <dbReference type="EMBL" id="KTQ97051.1"/>
    </source>
</evidence>
<comment type="caution">
    <text evidence="9">The sequence shown here is derived from an EMBL/GenBank/DDBJ whole genome shotgun (WGS) entry which is preliminary data.</text>
</comment>
<dbReference type="AlphaFoldDB" id="A0A175RB38"/>
<evidence type="ECO:0000259" key="8">
    <source>
        <dbReference type="PROSITE" id="PS50893"/>
    </source>
</evidence>
<dbReference type="PANTHER" id="PTHR43297:SF2">
    <property type="entry name" value="DIPEPTIDE TRANSPORT ATP-BINDING PROTEIN DPPD"/>
    <property type="match status" value="1"/>
</dbReference>
<keyword evidence="5" id="KW-0547">Nucleotide-binding</keyword>
<dbReference type="PROSITE" id="PS50893">
    <property type="entry name" value="ABC_TRANSPORTER_2"/>
    <property type="match status" value="1"/>
</dbReference>
<evidence type="ECO:0000256" key="5">
    <source>
        <dbReference type="ARBA" id="ARBA00022741"/>
    </source>
</evidence>
<accession>A0A175RB38</accession>
<keyword evidence="6 9" id="KW-0067">ATP-binding</keyword>
<dbReference type="PATRIC" id="fig|401562.3.peg.468"/>
<evidence type="ECO:0000256" key="2">
    <source>
        <dbReference type="ARBA" id="ARBA00005417"/>
    </source>
</evidence>
<evidence type="ECO:0000256" key="4">
    <source>
        <dbReference type="ARBA" id="ARBA00022475"/>
    </source>
</evidence>
<dbReference type="InterPro" id="IPR013563">
    <property type="entry name" value="Oligopep_ABC_C"/>
</dbReference>
<dbReference type="CDD" id="cd03257">
    <property type="entry name" value="ABC_NikE_OppD_transporters"/>
    <property type="match status" value="1"/>
</dbReference>
<dbReference type="Pfam" id="PF00005">
    <property type="entry name" value="ABC_tran"/>
    <property type="match status" value="1"/>
</dbReference>
<gene>
    <name evidence="9" type="ORF">NS226_05995</name>
</gene>
<keyword evidence="3" id="KW-0813">Transport</keyword>
<keyword evidence="4" id="KW-1003">Cell membrane</keyword>
<evidence type="ECO:0000313" key="10">
    <source>
        <dbReference type="Proteomes" id="UP000078272"/>
    </source>
</evidence>
<dbReference type="GO" id="GO:0005524">
    <property type="term" value="F:ATP binding"/>
    <property type="evidence" value="ECO:0007669"/>
    <property type="project" value="UniProtKB-KW"/>
</dbReference>
<dbReference type="Gene3D" id="3.40.50.300">
    <property type="entry name" value="P-loop containing nucleotide triphosphate hydrolases"/>
    <property type="match status" value="1"/>
</dbReference>
<proteinExistence type="inferred from homology"/>
<dbReference type="GO" id="GO:0055085">
    <property type="term" value="P:transmembrane transport"/>
    <property type="evidence" value="ECO:0007669"/>
    <property type="project" value="UniProtKB-ARBA"/>
</dbReference>
<feature type="domain" description="ABC transporter" evidence="8">
    <location>
        <begin position="6"/>
        <end position="256"/>
    </location>
</feature>
<organism evidence="9 10">
    <name type="scientific">Aureimonas ureilytica</name>
    <dbReference type="NCBI Taxonomy" id="401562"/>
    <lineage>
        <taxon>Bacteria</taxon>
        <taxon>Pseudomonadati</taxon>
        <taxon>Pseudomonadota</taxon>
        <taxon>Alphaproteobacteria</taxon>
        <taxon>Hyphomicrobiales</taxon>
        <taxon>Aurantimonadaceae</taxon>
        <taxon>Aureimonas</taxon>
    </lineage>
</organism>
<dbReference type="InterPro" id="IPR027417">
    <property type="entry name" value="P-loop_NTPase"/>
</dbReference>
<evidence type="ECO:0000256" key="6">
    <source>
        <dbReference type="ARBA" id="ARBA00022840"/>
    </source>
</evidence>
<dbReference type="PROSITE" id="PS00211">
    <property type="entry name" value="ABC_TRANSPORTER_1"/>
    <property type="match status" value="1"/>
</dbReference>
<dbReference type="FunFam" id="3.40.50.300:FF:000016">
    <property type="entry name" value="Oligopeptide ABC transporter ATP-binding component"/>
    <property type="match status" value="1"/>
</dbReference>
<dbReference type="SMART" id="SM00382">
    <property type="entry name" value="AAA"/>
    <property type="match status" value="1"/>
</dbReference>
<dbReference type="NCBIfam" id="TIGR01727">
    <property type="entry name" value="oligo_HPY"/>
    <property type="match status" value="1"/>
</dbReference>
<dbReference type="GO" id="GO:0016887">
    <property type="term" value="F:ATP hydrolysis activity"/>
    <property type="evidence" value="ECO:0007669"/>
    <property type="project" value="InterPro"/>
</dbReference>
<comment type="subcellular location">
    <subcellularLocation>
        <location evidence="1">Cell inner membrane</location>
        <topology evidence="1">Peripheral membrane protein</topology>
    </subcellularLocation>
</comment>
<dbReference type="SUPFAM" id="SSF52540">
    <property type="entry name" value="P-loop containing nucleoside triphosphate hydrolases"/>
    <property type="match status" value="1"/>
</dbReference>
<evidence type="ECO:0000256" key="7">
    <source>
        <dbReference type="ARBA" id="ARBA00023136"/>
    </source>
</evidence>
<dbReference type="Pfam" id="PF08352">
    <property type="entry name" value="oligo_HPY"/>
    <property type="match status" value="1"/>
</dbReference>
<name>A0A175RB38_9HYPH</name>
<dbReference type="InterPro" id="IPR003593">
    <property type="entry name" value="AAA+_ATPase"/>
</dbReference>
<evidence type="ECO:0000256" key="3">
    <source>
        <dbReference type="ARBA" id="ARBA00022448"/>
    </source>
</evidence>
<dbReference type="InterPro" id="IPR050388">
    <property type="entry name" value="ABC_Ni/Peptide_Import"/>
</dbReference>
<dbReference type="RefSeq" id="WP_058634223.1">
    <property type="nucleotide sequence ID" value="NZ_LDPZ01000012.1"/>
</dbReference>
<dbReference type="InterPro" id="IPR003439">
    <property type="entry name" value="ABC_transporter-like_ATP-bd"/>
</dbReference>
<dbReference type="STRING" id="401562.NS365_18435"/>
<protein>
    <submittedName>
        <fullName evidence="9">Peptide ABC transporter ATP-binding protein</fullName>
    </submittedName>
</protein>
<dbReference type="Proteomes" id="UP000078272">
    <property type="component" value="Unassembled WGS sequence"/>
</dbReference>
<dbReference type="GO" id="GO:0005886">
    <property type="term" value="C:plasma membrane"/>
    <property type="evidence" value="ECO:0007669"/>
    <property type="project" value="UniProtKB-SubCell"/>
</dbReference>
<dbReference type="PANTHER" id="PTHR43297">
    <property type="entry name" value="OLIGOPEPTIDE TRANSPORT ATP-BINDING PROTEIN APPD"/>
    <property type="match status" value="1"/>
</dbReference>
<reference evidence="9 10" key="1">
    <citation type="journal article" date="2016" name="Front. Microbiol.">
        <title>Genomic Resource of Rice Seed Associated Bacteria.</title>
        <authorList>
            <person name="Midha S."/>
            <person name="Bansal K."/>
            <person name="Sharma S."/>
            <person name="Kumar N."/>
            <person name="Patil P.P."/>
            <person name="Chaudhry V."/>
            <person name="Patil P.B."/>
        </authorList>
    </citation>
    <scope>NUCLEOTIDE SEQUENCE [LARGE SCALE GENOMIC DNA]</scope>
    <source>
        <strain evidence="9 10">NS226</strain>
    </source>
</reference>
<dbReference type="EMBL" id="LDPZ01000012">
    <property type="protein sequence ID" value="KTQ97051.1"/>
    <property type="molecule type" value="Genomic_DNA"/>
</dbReference>